<dbReference type="SUPFAM" id="SSF51306">
    <property type="entry name" value="LexA/Signal peptidase"/>
    <property type="match status" value="1"/>
</dbReference>
<keyword evidence="3 12" id="KW-0812">Transmembrane</keyword>
<dbReference type="GO" id="GO:0016020">
    <property type="term" value="C:membrane"/>
    <property type="evidence" value="ECO:0007669"/>
    <property type="project" value="UniProtKB-UniRule"/>
</dbReference>
<protein>
    <recommendedName>
        <fullName evidence="9 11">Signal peptidase I</fullName>
        <ecNumber evidence="11">3.4.21.89</ecNumber>
    </recommendedName>
</protein>
<feature type="transmembrane region" description="Helical" evidence="12">
    <location>
        <begin position="24"/>
        <end position="44"/>
    </location>
</feature>
<dbReference type="GO" id="GO:0004252">
    <property type="term" value="F:serine-type endopeptidase activity"/>
    <property type="evidence" value="ECO:0007669"/>
    <property type="project" value="UniProtKB-UniRule"/>
</dbReference>
<gene>
    <name evidence="14" type="ORF">CTKZ_06460</name>
</gene>
<dbReference type="GO" id="GO:0006465">
    <property type="term" value="P:signal peptide processing"/>
    <property type="evidence" value="ECO:0007669"/>
    <property type="project" value="UniProtKB-UniRule"/>
</dbReference>
<dbReference type="Pfam" id="PF10502">
    <property type="entry name" value="Peptidase_S26"/>
    <property type="match status" value="1"/>
</dbReference>
<evidence type="ECO:0000256" key="1">
    <source>
        <dbReference type="ARBA" id="ARBA00004648"/>
    </source>
</evidence>
<dbReference type="PANTHER" id="PTHR10806">
    <property type="entry name" value="SIGNAL PEPTIDASE COMPLEX CATALYTIC SUBUNIT SEC11"/>
    <property type="match status" value="1"/>
</dbReference>
<comment type="subcellular location">
    <subcellularLocation>
        <location evidence="1">Endoplasmic reticulum membrane</location>
        <topology evidence="1">Single-pass type II membrane protein</topology>
    </subcellularLocation>
</comment>
<dbReference type="InterPro" id="IPR019533">
    <property type="entry name" value="Peptidase_S26"/>
</dbReference>
<organism evidence="14 15">
    <name type="scientific">Cellulomonas algicola</name>
    <dbReference type="NCBI Taxonomy" id="2071633"/>
    <lineage>
        <taxon>Bacteria</taxon>
        <taxon>Bacillati</taxon>
        <taxon>Actinomycetota</taxon>
        <taxon>Actinomycetes</taxon>
        <taxon>Micrococcales</taxon>
        <taxon>Cellulomonadaceae</taxon>
        <taxon>Cellulomonas</taxon>
    </lineage>
</organism>
<evidence type="ECO:0000256" key="8">
    <source>
        <dbReference type="ARBA" id="ARBA00023136"/>
    </source>
</evidence>
<evidence type="ECO:0000256" key="2">
    <source>
        <dbReference type="ARBA" id="ARBA00022670"/>
    </source>
</evidence>
<keyword evidence="15" id="KW-1185">Reference proteome</keyword>
<feature type="domain" description="Peptidase S26" evidence="13">
    <location>
        <begin position="27"/>
        <end position="99"/>
    </location>
</feature>
<proteinExistence type="predicted"/>
<feature type="transmembrane region" description="Helical" evidence="12">
    <location>
        <begin position="139"/>
        <end position="163"/>
    </location>
</feature>
<dbReference type="EMBL" id="BHYL01000050">
    <property type="protein sequence ID" value="GCD19084.1"/>
    <property type="molecule type" value="Genomic_DNA"/>
</dbReference>
<evidence type="ECO:0000256" key="4">
    <source>
        <dbReference type="ARBA" id="ARBA00022801"/>
    </source>
</evidence>
<dbReference type="OrthoDB" id="3178064at2"/>
<evidence type="ECO:0000256" key="5">
    <source>
        <dbReference type="ARBA" id="ARBA00022824"/>
    </source>
</evidence>
<dbReference type="InterPro" id="IPR036286">
    <property type="entry name" value="LexA/Signal_pep-like_sf"/>
</dbReference>
<dbReference type="EC" id="3.4.21.89" evidence="11"/>
<evidence type="ECO:0000313" key="15">
    <source>
        <dbReference type="Proteomes" id="UP000288246"/>
    </source>
</evidence>
<dbReference type="NCBIfam" id="TIGR02228">
    <property type="entry name" value="sigpep_I_arch"/>
    <property type="match status" value="1"/>
</dbReference>
<evidence type="ECO:0000256" key="11">
    <source>
        <dbReference type="NCBIfam" id="TIGR02228"/>
    </source>
</evidence>
<reference evidence="14 15" key="1">
    <citation type="submission" date="2018-11" db="EMBL/GenBank/DDBJ databases">
        <title>Draft genome sequence of Cellulomonas takizawaensis strain TKZ-21.</title>
        <authorList>
            <person name="Yamamura H."/>
            <person name="Hayashi T."/>
            <person name="Hamada M."/>
            <person name="Serisawa Y."/>
            <person name="Matsuyama K."/>
            <person name="Nakagawa Y."/>
            <person name="Otoguro M."/>
            <person name="Yanagida F."/>
            <person name="Hayakawa M."/>
        </authorList>
    </citation>
    <scope>NUCLEOTIDE SEQUENCE [LARGE SCALE GENOMIC DNA]</scope>
    <source>
        <strain evidence="14 15">TKZ-21</strain>
    </source>
</reference>
<dbReference type="GO" id="GO:0009003">
    <property type="term" value="F:signal peptidase activity"/>
    <property type="evidence" value="ECO:0007669"/>
    <property type="project" value="UniProtKB-EC"/>
</dbReference>
<keyword evidence="4" id="KW-0378">Hydrolase</keyword>
<dbReference type="CDD" id="cd06462">
    <property type="entry name" value="Peptidase_S24_S26"/>
    <property type="match status" value="1"/>
</dbReference>
<evidence type="ECO:0000256" key="3">
    <source>
        <dbReference type="ARBA" id="ARBA00022692"/>
    </source>
</evidence>
<evidence type="ECO:0000256" key="7">
    <source>
        <dbReference type="ARBA" id="ARBA00022989"/>
    </source>
</evidence>
<evidence type="ECO:0000256" key="6">
    <source>
        <dbReference type="ARBA" id="ARBA00022968"/>
    </source>
</evidence>
<comment type="caution">
    <text evidence="14">The sequence shown here is derived from an EMBL/GenBank/DDBJ whole genome shotgun (WGS) entry which is preliminary data.</text>
</comment>
<keyword evidence="7 12" id="KW-1133">Transmembrane helix</keyword>
<keyword evidence="6" id="KW-0735">Signal-anchor</keyword>
<evidence type="ECO:0000256" key="9">
    <source>
        <dbReference type="ARBA" id="ARBA00033305"/>
    </source>
</evidence>
<evidence type="ECO:0000256" key="10">
    <source>
        <dbReference type="ARBA" id="ARBA00045533"/>
    </source>
</evidence>
<dbReference type="RefSeq" id="WP_124341629.1">
    <property type="nucleotide sequence ID" value="NZ_BHYL01000050.1"/>
</dbReference>
<dbReference type="InterPro" id="IPR001733">
    <property type="entry name" value="Peptidase_S26B"/>
</dbReference>
<evidence type="ECO:0000313" key="14">
    <source>
        <dbReference type="EMBL" id="GCD19084.1"/>
    </source>
</evidence>
<dbReference type="Gene3D" id="2.10.109.10">
    <property type="entry name" value="Umud Fragment, subunit A"/>
    <property type="match status" value="1"/>
</dbReference>
<evidence type="ECO:0000256" key="12">
    <source>
        <dbReference type="SAM" id="Phobius"/>
    </source>
</evidence>
<sequence>MTPTTPPAAARTATTRTRAPWRRVVAWVPAALVLAVAVLLWPTAWGGGTTLVVVAGESMDPTFASGDLVVARAGAVEVGDVIVYRPDGVDGYVVHRVVGGDAATGWTTRGDNNGWDDVWHPTADDVAGVVRWHVAGLGAVTPVLAAPTTWIALALVVAGWLLWPARDRTVPEGADQPAQEVPVASDR</sequence>
<dbReference type="Proteomes" id="UP000288246">
    <property type="component" value="Unassembled WGS sequence"/>
</dbReference>
<keyword evidence="5" id="KW-0256">Endoplasmic reticulum</keyword>
<dbReference type="PANTHER" id="PTHR10806:SF6">
    <property type="entry name" value="SIGNAL PEPTIDASE COMPLEX CATALYTIC SUBUNIT SEC11"/>
    <property type="match status" value="1"/>
</dbReference>
<name>A0A401UWV2_9CELL</name>
<dbReference type="PROSITE" id="PS00501">
    <property type="entry name" value="SPASE_I_1"/>
    <property type="match status" value="1"/>
</dbReference>
<dbReference type="AlphaFoldDB" id="A0A401UWV2"/>
<keyword evidence="2" id="KW-0645">Protease</keyword>
<keyword evidence="8 12" id="KW-0472">Membrane</keyword>
<accession>A0A401UWV2</accession>
<dbReference type="InterPro" id="IPR019756">
    <property type="entry name" value="Pept_S26A_signal_pept_1_Ser-AS"/>
</dbReference>
<evidence type="ECO:0000259" key="13">
    <source>
        <dbReference type="Pfam" id="PF10502"/>
    </source>
</evidence>
<comment type="function">
    <text evidence="10">Catalytic component of the signal peptidase complex (SPC) which catalyzes the cleavage of N-terminal signal sequences from nascent proteins as they are translocated into the lumen of the endoplasmic reticulum. Specifically cleaves N-terminal signal peptides that contain a hydrophobic alpha-helix (h-region) shorter than 18-20 amino acids.</text>
</comment>